<evidence type="ECO:0000256" key="4">
    <source>
        <dbReference type="ARBA" id="ARBA00047422"/>
    </source>
</evidence>
<evidence type="ECO:0000313" key="7">
    <source>
        <dbReference type="Proteomes" id="UP000216188"/>
    </source>
</evidence>
<keyword evidence="2" id="KW-0808">Transferase</keyword>
<dbReference type="GO" id="GO:0003886">
    <property type="term" value="F:DNA (cytosine-5-)-methyltransferase activity"/>
    <property type="evidence" value="ECO:0007669"/>
    <property type="project" value="UniProtKB-EC"/>
</dbReference>
<gene>
    <name evidence="6" type="ORF">CEV34_4790</name>
</gene>
<evidence type="ECO:0000256" key="1">
    <source>
        <dbReference type="ARBA" id="ARBA00022603"/>
    </source>
</evidence>
<organism evidence="6 7">
    <name type="scientific">Brucella pseudogrignonensis</name>
    <dbReference type="NCBI Taxonomy" id="419475"/>
    <lineage>
        <taxon>Bacteria</taxon>
        <taxon>Pseudomonadati</taxon>
        <taxon>Pseudomonadota</taxon>
        <taxon>Alphaproteobacteria</taxon>
        <taxon>Hyphomicrobiales</taxon>
        <taxon>Brucellaceae</taxon>
        <taxon>Brucella/Ochrobactrum group</taxon>
        <taxon>Brucella</taxon>
    </lineage>
</organism>
<dbReference type="GO" id="GO:0009307">
    <property type="term" value="P:DNA restriction-modification system"/>
    <property type="evidence" value="ECO:0007669"/>
    <property type="project" value="UniProtKB-KW"/>
</dbReference>
<dbReference type="Gene3D" id="3.40.50.150">
    <property type="entry name" value="Vaccinia Virus protein VP39"/>
    <property type="match status" value="1"/>
</dbReference>
<protein>
    <submittedName>
        <fullName evidence="6">C-5 cytosine-specific DNA methylase family protein</fullName>
    </submittedName>
</protein>
<dbReference type="Proteomes" id="UP000216188">
    <property type="component" value="Unassembled WGS sequence"/>
</dbReference>
<dbReference type="GO" id="GO:0032259">
    <property type="term" value="P:methylation"/>
    <property type="evidence" value="ECO:0007669"/>
    <property type="project" value="UniProtKB-KW"/>
</dbReference>
<dbReference type="InterPro" id="IPR001525">
    <property type="entry name" value="C5_MeTfrase"/>
</dbReference>
<keyword evidence="7" id="KW-1185">Reference proteome</keyword>
<evidence type="ECO:0000313" key="6">
    <source>
        <dbReference type="EMBL" id="OYR21546.1"/>
    </source>
</evidence>
<proteinExistence type="predicted"/>
<dbReference type="RefSeq" id="WP_094544619.1">
    <property type="nucleotide sequence ID" value="NZ_JBHEEM010000002.1"/>
</dbReference>
<keyword evidence="1 6" id="KW-0489">Methyltransferase</keyword>
<dbReference type="Pfam" id="PF00145">
    <property type="entry name" value="DNA_methylase"/>
    <property type="match status" value="1"/>
</dbReference>
<feature type="compositionally biased region" description="Basic and acidic residues" evidence="5">
    <location>
        <begin position="238"/>
        <end position="260"/>
    </location>
</feature>
<comment type="catalytic activity">
    <reaction evidence="4">
        <text>a 2'-deoxycytidine in DNA + S-adenosyl-L-methionine = a 5-methyl-2'-deoxycytidine in DNA + S-adenosyl-L-homocysteine + H(+)</text>
        <dbReference type="Rhea" id="RHEA:13681"/>
        <dbReference type="Rhea" id="RHEA-COMP:11369"/>
        <dbReference type="Rhea" id="RHEA-COMP:11370"/>
        <dbReference type="ChEBI" id="CHEBI:15378"/>
        <dbReference type="ChEBI" id="CHEBI:57856"/>
        <dbReference type="ChEBI" id="CHEBI:59789"/>
        <dbReference type="ChEBI" id="CHEBI:85452"/>
        <dbReference type="ChEBI" id="CHEBI:85454"/>
        <dbReference type="EC" id="2.1.1.37"/>
    </reaction>
</comment>
<accession>A0A256G3F0</accession>
<feature type="region of interest" description="Disordered" evidence="5">
    <location>
        <begin position="280"/>
        <end position="312"/>
    </location>
</feature>
<dbReference type="EMBL" id="NNRM01000047">
    <property type="protein sequence ID" value="OYR21546.1"/>
    <property type="molecule type" value="Genomic_DNA"/>
</dbReference>
<evidence type="ECO:0000256" key="5">
    <source>
        <dbReference type="SAM" id="MobiDB-lite"/>
    </source>
</evidence>
<feature type="compositionally biased region" description="Basic and acidic residues" evidence="5">
    <location>
        <begin position="287"/>
        <end position="307"/>
    </location>
</feature>
<comment type="caution">
    <text evidence="6">The sequence shown here is derived from an EMBL/GenBank/DDBJ whole genome shotgun (WGS) entry which is preliminary data.</text>
</comment>
<evidence type="ECO:0000256" key="2">
    <source>
        <dbReference type="ARBA" id="ARBA00022679"/>
    </source>
</evidence>
<dbReference type="InterPro" id="IPR029063">
    <property type="entry name" value="SAM-dependent_MTases_sf"/>
</dbReference>
<name>A0A256G3F0_9HYPH</name>
<dbReference type="AlphaFoldDB" id="A0A256G3F0"/>
<dbReference type="SUPFAM" id="SSF53335">
    <property type="entry name" value="S-adenosyl-L-methionine-dependent methyltransferases"/>
    <property type="match status" value="1"/>
</dbReference>
<reference evidence="6 7" key="1">
    <citation type="submission" date="2017-07" db="EMBL/GenBank/DDBJ databases">
        <title>Phylogenetic study on the rhizospheric bacterium Ochrobactrum sp. A44.</title>
        <authorList>
            <person name="Krzyzanowska D.M."/>
            <person name="Ossowicki A."/>
            <person name="Rajewska M."/>
            <person name="Maciag T."/>
            <person name="Kaczynski Z."/>
            <person name="Czerwicka M."/>
            <person name="Jafra S."/>
        </authorList>
    </citation>
    <scope>NUCLEOTIDE SEQUENCE [LARGE SCALE GENOMIC DNA]</scope>
    <source>
        <strain evidence="6 7">CCUG 30717</strain>
    </source>
</reference>
<sequence length="393" mass="43238">MTAYYNEFDPKAAAWLRELIKAGHIAPGDVDERSIVDIRPADLVGYTQCHFFAGIGVWSYALRRAGWPDDRPVWTGSCPCQPFSAAGKGDGFADERHLWPHFHWLIQNCRPAVVFGEQVASKDGLGWLDLVQADLEGSGYTSGAVDTCAAGFGAPHIRQRLYWVAYTDNARSKGRGQPERERTLECLVGPCGLVDGLAYDNNNNGCAGQPSPGFHNSEHYFEPCGGGGVLENPVHSERRTQHVNGEDGRDGQDDRREETHGVIGTRSEILRMADTNKQHGYARGHRASHDRGQRNEPSELREGERTVLRPRPTNGLWSDADWLFCRDGKWRPVEPGTFPLAHGAAAGVGRLRGYGNAIVAPAAQAFIEAYLETELVAANDNEIRKPDALPRAC</sequence>
<keyword evidence="3" id="KW-0680">Restriction system</keyword>
<evidence type="ECO:0000256" key="3">
    <source>
        <dbReference type="ARBA" id="ARBA00022747"/>
    </source>
</evidence>
<feature type="region of interest" description="Disordered" evidence="5">
    <location>
        <begin position="238"/>
        <end position="263"/>
    </location>
</feature>